<accession>A0A0A8YF17</accession>
<reference evidence="1" key="2">
    <citation type="journal article" date="2015" name="Data Brief">
        <title>Shoot transcriptome of the giant reed, Arundo donax.</title>
        <authorList>
            <person name="Barrero R.A."/>
            <person name="Guerrero F.D."/>
            <person name="Moolhuijzen P."/>
            <person name="Goolsby J.A."/>
            <person name="Tidwell J."/>
            <person name="Bellgard S.E."/>
            <person name="Bellgard M.I."/>
        </authorList>
    </citation>
    <scope>NUCLEOTIDE SEQUENCE</scope>
    <source>
        <tissue evidence="1">Shoot tissue taken approximately 20 cm above the soil surface</tissue>
    </source>
</reference>
<sequence length="46" mass="4854">MRLVVLCRRAAHAAAFATALAGAPLRHPVAVPSRSPMAVAQRRPHA</sequence>
<dbReference type="AlphaFoldDB" id="A0A0A8YF17"/>
<proteinExistence type="predicted"/>
<reference evidence="1" key="1">
    <citation type="submission" date="2014-09" db="EMBL/GenBank/DDBJ databases">
        <authorList>
            <person name="Magalhaes I.L.F."/>
            <person name="Oliveira U."/>
            <person name="Santos F.R."/>
            <person name="Vidigal T.H.D.A."/>
            <person name="Brescovit A.D."/>
            <person name="Santos A.J."/>
        </authorList>
    </citation>
    <scope>NUCLEOTIDE SEQUENCE</scope>
    <source>
        <tissue evidence="1">Shoot tissue taken approximately 20 cm above the soil surface</tissue>
    </source>
</reference>
<organism evidence="1">
    <name type="scientific">Arundo donax</name>
    <name type="common">Giant reed</name>
    <name type="synonym">Donax arundinaceus</name>
    <dbReference type="NCBI Taxonomy" id="35708"/>
    <lineage>
        <taxon>Eukaryota</taxon>
        <taxon>Viridiplantae</taxon>
        <taxon>Streptophyta</taxon>
        <taxon>Embryophyta</taxon>
        <taxon>Tracheophyta</taxon>
        <taxon>Spermatophyta</taxon>
        <taxon>Magnoliopsida</taxon>
        <taxon>Liliopsida</taxon>
        <taxon>Poales</taxon>
        <taxon>Poaceae</taxon>
        <taxon>PACMAD clade</taxon>
        <taxon>Arundinoideae</taxon>
        <taxon>Arundineae</taxon>
        <taxon>Arundo</taxon>
    </lineage>
</organism>
<dbReference type="EMBL" id="GBRH01273151">
    <property type="protein sequence ID" value="JAD24744.1"/>
    <property type="molecule type" value="Transcribed_RNA"/>
</dbReference>
<name>A0A0A8YF17_ARUDO</name>
<evidence type="ECO:0000313" key="1">
    <source>
        <dbReference type="EMBL" id="JAD24744.1"/>
    </source>
</evidence>
<protein>
    <submittedName>
        <fullName evidence="1">Uncharacterized protein</fullName>
    </submittedName>
</protein>